<dbReference type="Gene3D" id="3.40.50.300">
    <property type="entry name" value="P-loop containing nucleotide triphosphate hydrolases"/>
    <property type="match status" value="1"/>
</dbReference>
<dbReference type="InterPro" id="IPR027417">
    <property type="entry name" value="P-loop_NTPase"/>
</dbReference>
<evidence type="ECO:0000313" key="2">
    <source>
        <dbReference type="EMBL" id="CAB4706814.1"/>
    </source>
</evidence>
<protein>
    <submittedName>
        <fullName evidence="2">Unannotated protein</fullName>
    </submittedName>
</protein>
<dbReference type="PANTHER" id="PTHR30153:SF2">
    <property type="entry name" value="REPLICATIVE DNA HELICASE"/>
    <property type="match status" value="1"/>
</dbReference>
<dbReference type="PROSITE" id="PS51199">
    <property type="entry name" value="SF4_HELICASE"/>
    <property type="match status" value="1"/>
</dbReference>
<dbReference type="GO" id="GO:0005524">
    <property type="term" value="F:ATP binding"/>
    <property type="evidence" value="ECO:0007669"/>
    <property type="project" value="InterPro"/>
</dbReference>
<dbReference type="SUPFAM" id="SSF52540">
    <property type="entry name" value="P-loop containing nucleoside triphosphate hydrolases"/>
    <property type="match status" value="1"/>
</dbReference>
<accession>A0A6J6QGE8</accession>
<dbReference type="GO" id="GO:0003678">
    <property type="term" value="F:DNA helicase activity"/>
    <property type="evidence" value="ECO:0007669"/>
    <property type="project" value="InterPro"/>
</dbReference>
<dbReference type="InterPro" id="IPR007694">
    <property type="entry name" value="DNA_helicase_DnaB-like_C"/>
</dbReference>
<gene>
    <name evidence="2" type="ORF">UFOPK2657_00297</name>
</gene>
<evidence type="ECO:0000259" key="1">
    <source>
        <dbReference type="PROSITE" id="PS51199"/>
    </source>
</evidence>
<dbReference type="AlphaFoldDB" id="A0A6J6QGE8"/>
<organism evidence="2">
    <name type="scientific">freshwater metagenome</name>
    <dbReference type="NCBI Taxonomy" id="449393"/>
    <lineage>
        <taxon>unclassified sequences</taxon>
        <taxon>metagenomes</taxon>
        <taxon>ecological metagenomes</taxon>
    </lineage>
</organism>
<reference evidence="2" key="1">
    <citation type="submission" date="2020-05" db="EMBL/GenBank/DDBJ databases">
        <authorList>
            <person name="Chiriac C."/>
            <person name="Salcher M."/>
            <person name="Ghai R."/>
            <person name="Kavagutti S V."/>
        </authorList>
    </citation>
    <scope>NUCLEOTIDE SEQUENCE</scope>
</reference>
<dbReference type="PANTHER" id="PTHR30153">
    <property type="entry name" value="REPLICATIVE DNA HELICASE DNAB"/>
    <property type="match status" value="1"/>
</dbReference>
<feature type="domain" description="SF4 helicase" evidence="1">
    <location>
        <begin position="1"/>
        <end position="100"/>
    </location>
</feature>
<sequence>MKLLAREFNVPVLALSQLSRQLETRTDKHPTLSDLRESGALEQDADVVMFLYRGEIYEQDPNLKGFAEVNVAKHRAGPLGLARLAWQAVYTRFENLATDHSTDIPLGD</sequence>
<dbReference type="GO" id="GO:0005829">
    <property type="term" value="C:cytosol"/>
    <property type="evidence" value="ECO:0007669"/>
    <property type="project" value="TreeGrafter"/>
</dbReference>
<dbReference type="Pfam" id="PF03796">
    <property type="entry name" value="DnaB_C"/>
    <property type="match status" value="1"/>
</dbReference>
<name>A0A6J6QGE8_9ZZZZ</name>
<dbReference type="GO" id="GO:0006260">
    <property type="term" value="P:DNA replication"/>
    <property type="evidence" value="ECO:0007669"/>
    <property type="project" value="InterPro"/>
</dbReference>
<dbReference type="EMBL" id="CAEZYG010000030">
    <property type="protein sequence ID" value="CAB4706814.1"/>
    <property type="molecule type" value="Genomic_DNA"/>
</dbReference>
<proteinExistence type="predicted"/>